<evidence type="ECO:0000256" key="1">
    <source>
        <dbReference type="SAM" id="MobiDB-lite"/>
    </source>
</evidence>
<organism evidence="2 3">
    <name type="scientific">Arthrobacter subterraneus</name>
    <dbReference type="NCBI Taxonomy" id="335973"/>
    <lineage>
        <taxon>Bacteria</taxon>
        <taxon>Bacillati</taxon>
        <taxon>Actinomycetota</taxon>
        <taxon>Actinomycetes</taxon>
        <taxon>Micrococcales</taxon>
        <taxon>Micrococcaceae</taxon>
        <taxon>Arthrobacter</taxon>
    </lineage>
</organism>
<dbReference type="OrthoDB" id="4570343at2"/>
<evidence type="ECO:0008006" key="4">
    <source>
        <dbReference type="Google" id="ProtNLM"/>
    </source>
</evidence>
<dbReference type="InterPro" id="IPR032584">
    <property type="entry name" value="DUF4913"/>
</dbReference>
<dbReference type="Proteomes" id="UP000199258">
    <property type="component" value="Unassembled WGS sequence"/>
</dbReference>
<dbReference type="AlphaFoldDB" id="A0A1G8NV40"/>
<dbReference type="STRING" id="335973.SAMN04488693_12626"/>
<dbReference type="Pfam" id="PF16259">
    <property type="entry name" value="DUF4913"/>
    <property type="match status" value="1"/>
</dbReference>
<proteinExistence type="predicted"/>
<keyword evidence="3" id="KW-1185">Reference proteome</keyword>
<gene>
    <name evidence="2" type="ORF">SAMN04488693_12626</name>
</gene>
<evidence type="ECO:0000313" key="2">
    <source>
        <dbReference type="EMBL" id="SDI84064.1"/>
    </source>
</evidence>
<sequence>MSDFSSGFDDGFGDGSAPDVKPPAADEPAELVFSNPLEFFVNVLGPSYVREVNGGSEYVWCPQWYKHVEGLSRVEAMWRAWEHLRGDGAFGMSIWWLNHADPHMRVLMAPNGPFKKCTYDGHAPRPEMASLPHVDPEQSLYPL</sequence>
<name>A0A1G8NV40_9MICC</name>
<evidence type="ECO:0000313" key="3">
    <source>
        <dbReference type="Proteomes" id="UP000199258"/>
    </source>
</evidence>
<protein>
    <recommendedName>
        <fullName evidence="4">DUF4913 domain-containing protein</fullName>
    </recommendedName>
</protein>
<reference evidence="2 3" key="1">
    <citation type="submission" date="2016-10" db="EMBL/GenBank/DDBJ databases">
        <authorList>
            <person name="de Groot N.N."/>
        </authorList>
    </citation>
    <scope>NUCLEOTIDE SEQUENCE [LARGE SCALE GENOMIC DNA]</scope>
    <source>
        <strain evidence="2 3">NP_1H</strain>
    </source>
</reference>
<accession>A0A1G8NV40</accession>
<dbReference type="EMBL" id="FNDT01000026">
    <property type="protein sequence ID" value="SDI84064.1"/>
    <property type="molecule type" value="Genomic_DNA"/>
</dbReference>
<dbReference type="RefSeq" id="WP_090588217.1">
    <property type="nucleotide sequence ID" value="NZ_FNDT01000026.1"/>
</dbReference>
<feature type="region of interest" description="Disordered" evidence="1">
    <location>
        <begin position="1"/>
        <end position="26"/>
    </location>
</feature>